<dbReference type="Pfam" id="PF00093">
    <property type="entry name" value="VWC"/>
    <property type="match status" value="1"/>
</dbReference>
<dbReference type="SMART" id="SM00214">
    <property type="entry name" value="VWC"/>
    <property type="match status" value="1"/>
</dbReference>
<sequence>MRGLGKQVVTLNYCASADDKDPLSPTVTWAYIYSGASQVVLLSVVTCQEEDDQMAGGCIQDGQQYNDKDVWKPEPCRICVCDSGAVLCDEIICEDVRECAYPIIQPGECCPICPADATAPIETLGAKGQKGEPGDIADDQEDHQGLWAHQANKDLEAKLAQKATGEFPDPEEEMESLAPLETPAPLDHPDHPDLEETLLLRWPDQWDLWDHVDPLDQLDLPDLRVSKVHLVRLESPDLLEQWDLVDHPDHQENQEVMERLENLAKLVSVDPLDHRELVVSLELLDFLESKDTEVTPVWTEQREKTVLLEPRVRLVVLERTEPLDQWALAVCPVREDVPEPLELLALVEMMACPVLLVPLGLLVLLEHPVSQDPQELREKLVPLDFVDLKGHRDLEERLVHPDLLDPPALLEILVLMVFLEPRDLLVPLVSLEHLVSLALVALLDLRERLVLWGQKDSLERLAPKESLAQVVLRVPPAPLVKREREEPEESLELPDPSDLQEREVHLVTVVSQVRMVLLVLREPLAIAELLELLDPKEALETPAAQESLASPEPEASLGVLEMLVLKAKLDLLELLVKMAALVPLVRWEPEDSLESWDSLDPKEPLVNLESLVRRVLWVALV</sequence>
<dbReference type="InterPro" id="IPR001007">
    <property type="entry name" value="VWF_dom"/>
</dbReference>
<accession>A0AAV2LZM8</accession>
<proteinExistence type="predicted"/>
<dbReference type="PROSITE" id="PS01208">
    <property type="entry name" value="VWFC_1"/>
    <property type="match status" value="1"/>
</dbReference>
<evidence type="ECO:0000259" key="1">
    <source>
        <dbReference type="PROSITE" id="PS50184"/>
    </source>
</evidence>
<dbReference type="AlphaFoldDB" id="A0AAV2LZM8"/>
<dbReference type="Gene3D" id="2.10.70.10">
    <property type="entry name" value="Complement Module, domain 1"/>
    <property type="match status" value="1"/>
</dbReference>
<feature type="domain" description="VWFC" evidence="1">
    <location>
        <begin position="56"/>
        <end position="114"/>
    </location>
</feature>
<dbReference type="PROSITE" id="PS50184">
    <property type="entry name" value="VWFC_2"/>
    <property type="match status" value="1"/>
</dbReference>
<dbReference type="InterPro" id="IPR052624">
    <property type="entry name" value="CRIM1"/>
</dbReference>
<dbReference type="Proteomes" id="UP001497482">
    <property type="component" value="Chromosome 5"/>
</dbReference>
<name>A0AAV2LZM8_KNICA</name>
<reference evidence="2 3" key="1">
    <citation type="submission" date="2024-04" db="EMBL/GenBank/DDBJ databases">
        <authorList>
            <person name="Waldvogel A.-M."/>
            <person name="Schoenle A."/>
        </authorList>
    </citation>
    <scope>NUCLEOTIDE SEQUENCE [LARGE SCALE GENOMIC DNA]</scope>
</reference>
<dbReference type="SUPFAM" id="SSF57603">
    <property type="entry name" value="FnI-like domain"/>
    <property type="match status" value="1"/>
</dbReference>
<protein>
    <recommendedName>
        <fullName evidence="1">VWFC domain-containing protein</fullName>
    </recommendedName>
</protein>
<evidence type="ECO:0000313" key="2">
    <source>
        <dbReference type="EMBL" id="CAL1606529.1"/>
    </source>
</evidence>
<dbReference type="FunFam" id="2.10.70.10:FF:000013">
    <property type="entry name" value="Collagen, type I, alpha 1"/>
    <property type="match status" value="1"/>
</dbReference>
<organism evidence="2 3">
    <name type="scientific">Knipowitschia caucasica</name>
    <name type="common">Caucasian dwarf goby</name>
    <name type="synonym">Pomatoschistus caucasicus</name>
    <dbReference type="NCBI Taxonomy" id="637954"/>
    <lineage>
        <taxon>Eukaryota</taxon>
        <taxon>Metazoa</taxon>
        <taxon>Chordata</taxon>
        <taxon>Craniata</taxon>
        <taxon>Vertebrata</taxon>
        <taxon>Euteleostomi</taxon>
        <taxon>Actinopterygii</taxon>
        <taxon>Neopterygii</taxon>
        <taxon>Teleostei</taxon>
        <taxon>Neoteleostei</taxon>
        <taxon>Acanthomorphata</taxon>
        <taxon>Gobiaria</taxon>
        <taxon>Gobiiformes</taxon>
        <taxon>Gobioidei</taxon>
        <taxon>Gobiidae</taxon>
        <taxon>Gobiinae</taxon>
        <taxon>Knipowitschia</taxon>
    </lineage>
</organism>
<dbReference type="EMBL" id="OZ035827">
    <property type="protein sequence ID" value="CAL1606529.1"/>
    <property type="molecule type" value="Genomic_DNA"/>
</dbReference>
<dbReference type="PANTHER" id="PTHR46439">
    <property type="entry name" value="CYSTEINE-RICH MOTOR NEURON 1 PROTEIN"/>
    <property type="match status" value="1"/>
</dbReference>
<evidence type="ECO:0000313" key="3">
    <source>
        <dbReference type="Proteomes" id="UP001497482"/>
    </source>
</evidence>
<keyword evidence="3" id="KW-1185">Reference proteome</keyword>
<gene>
    <name evidence="2" type="ORF">KC01_LOCUS33694</name>
</gene>